<dbReference type="EMBL" id="JAGTUK010000002">
    <property type="protein sequence ID" value="MBS0024117.1"/>
    <property type="molecule type" value="Genomic_DNA"/>
</dbReference>
<keyword evidence="2" id="KW-0812">Transmembrane</keyword>
<feature type="region of interest" description="Disordered" evidence="1">
    <location>
        <begin position="75"/>
        <end position="113"/>
    </location>
</feature>
<evidence type="ECO:0008006" key="5">
    <source>
        <dbReference type="Google" id="ProtNLM"/>
    </source>
</evidence>
<protein>
    <recommendedName>
        <fullName evidence="5">DUF4129 domain-containing protein</fullName>
    </recommendedName>
</protein>
<comment type="caution">
    <text evidence="3">The sequence shown here is derived from an EMBL/GenBank/DDBJ whole genome shotgun (WGS) entry which is preliminary data.</text>
</comment>
<keyword evidence="4" id="KW-1185">Reference proteome</keyword>
<evidence type="ECO:0000256" key="2">
    <source>
        <dbReference type="SAM" id="Phobius"/>
    </source>
</evidence>
<dbReference type="Proteomes" id="UP000678243">
    <property type="component" value="Unassembled WGS sequence"/>
</dbReference>
<feature type="transmembrane region" description="Helical" evidence="2">
    <location>
        <begin position="6"/>
        <end position="30"/>
    </location>
</feature>
<evidence type="ECO:0000313" key="4">
    <source>
        <dbReference type="Proteomes" id="UP000678243"/>
    </source>
</evidence>
<sequence length="247" mass="27850">MELADWLSIVLEYLKVLAWPAMVLTLALIFRRPLIDILVRLQKASGWGAQLELRQEIREAAEDSATTPEAIIEAATEPPIAPPAEKPSATEQSAESSKHKITPRSSLSDVRGRDGWRTDASIEVGRAAVEALVKRDRDRAERRAVMLIRWYELEDVARRLGEKYGLPPHARRVADVASFLATKKHFSPEIESVVERLTDIRERLNDAGREDLTPQAANDFINATNNIRVAFERDEERYFPPADDSSL</sequence>
<keyword evidence="2" id="KW-0472">Membrane</keyword>
<evidence type="ECO:0000313" key="3">
    <source>
        <dbReference type="EMBL" id="MBS0024117.1"/>
    </source>
</evidence>
<organism evidence="3 4">
    <name type="scientific">Microbacterium paraoxydans</name>
    <dbReference type="NCBI Taxonomy" id="199592"/>
    <lineage>
        <taxon>Bacteria</taxon>
        <taxon>Bacillati</taxon>
        <taxon>Actinomycetota</taxon>
        <taxon>Actinomycetes</taxon>
        <taxon>Micrococcales</taxon>
        <taxon>Microbacteriaceae</taxon>
        <taxon>Microbacterium</taxon>
    </lineage>
</organism>
<dbReference type="RefSeq" id="WP_211542704.1">
    <property type="nucleotide sequence ID" value="NZ_JAGTUK010000002.1"/>
</dbReference>
<evidence type="ECO:0000256" key="1">
    <source>
        <dbReference type="SAM" id="MobiDB-lite"/>
    </source>
</evidence>
<accession>A0ABS5IPC7</accession>
<keyword evidence="2" id="KW-1133">Transmembrane helix</keyword>
<reference evidence="3 4" key="1">
    <citation type="submission" date="2021-04" db="EMBL/GenBank/DDBJ databases">
        <title>Whole genome analysis of root endophytic bacterium Microbacterium paraoxydans ku-mp colonizing RP-bio226 rice variety.</title>
        <authorList>
            <person name="Ulaganathan K."/>
            <person name="Latha B."/>
        </authorList>
    </citation>
    <scope>NUCLEOTIDE SEQUENCE [LARGE SCALE GENOMIC DNA]</scope>
    <source>
        <strain evidence="4">ku-mp</strain>
    </source>
</reference>
<gene>
    <name evidence="3" type="ORF">KE274_08320</name>
</gene>
<proteinExistence type="predicted"/>
<name>A0ABS5IPC7_9MICO</name>